<organism evidence="3 4">
    <name type="scientific">Apostasia shenzhenica</name>
    <dbReference type="NCBI Taxonomy" id="1088818"/>
    <lineage>
        <taxon>Eukaryota</taxon>
        <taxon>Viridiplantae</taxon>
        <taxon>Streptophyta</taxon>
        <taxon>Embryophyta</taxon>
        <taxon>Tracheophyta</taxon>
        <taxon>Spermatophyta</taxon>
        <taxon>Magnoliopsida</taxon>
        <taxon>Liliopsida</taxon>
        <taxon>Asparagales</taxon>
        <taxon>Orchidaceae</taxon>
        <taxon>Apostasioideae</taxon>
        <taxon>Apostasia</taxon>
    </lineage>
</organism>
<dbReference type="Pfam" id="PF11817">
    <property type="entry name" value="Foie-gras_1"/>
    <property type="match status" value="2"/>
</dbReference>
<evidence type="ECO:0000313" key="3">
    <source>
        <dbReference type="EMBL" id="PKA60386.1"/>
    </source>
</evidence>
<name>A0A2I0AXX8_9ASPA</name>
<proteinExistence type="predicted"/>
<gene>
    <name evidence="3" type="ORF">AXF42_Ash008446</name>
</gene>
<protein>
    <recommendedName>
        <fullName evidence="2">Trafficking protein particle complex subunit 11 domain-containing protein</fullName>
    </recommendedName>
</protein>
<evidence type="ECO:0000256" key="1">
    <source>
        <dbReference type="SAM" id="MobiDB-lite"/>
    </source>
</evidence>
<dbReference type="PANTHER" id="PTHR14374:SF0">
    <property type="entry name" value="TRAFFICKING PROTEIN PARTICLE COMPLEX SUBUNIT 11"/>
    <property type="match status" value="1"/>
</dbReference>
<feature type="domain" description="Trafficking protein particle complex subunit 11" evidence="2">
    <location>
        <begin position="286"/>
        <end position="386"/>
    </location>
</feature>
<dbReference type="Proteomes" id="UP000236161">
    <property type="component" value="Unassembled WGS sequence"/>
</dbReference>
<dbReference type="InterPro" id="IPR021773">
    <property type="entry name" value="TPC11"/>
</dbReference>
<dbReference type="AlphaFoldDB" id="A0A2I0AXX8"/>
<keyword evidence="4" id="KW-1185">Reference proteome</keyword>
<feature type="region of interest" description="Disordered" evidence="1">
    <location>
        <begin position="1"/>
        <end position="20"/>
    </location>
</feature>
<evidence type="ECO:0000259" key="2">
    <source>
        <dbReference type="Pfam" id="PF11817"/>
    </source>
</evidence>
<evidence type="ECO:0000313" key="4">
    <source>
        <dbReference type="Proteomes" id="UP000236161"/>
    </source>
</evidence>
<sequence>MQATNLPREDCDRSMEEYPEELRTPPISLVSLVGCPEHHSTISKFLHSEQPPINTLALPDFSKISIFSRKLKDPLDAGGHPPGGILKRDWLLKHRTRIPAVAAALFSAEQVTGDPAQWQQVCTDLDNIKVVRGRNMKFVVVLVQKNASDDLSEDHVNALRKRAELDSKHVIVFLQNDATELRQSLKRLAGLFAELCNTYYRDEGRRIKIRMERKNVGHAELIIRYCYKARSFCFSLFVPPFSFECQVAAYAEFRRDWIEALRYYEDAYNTNLEIIGITRRLPAMQRLTEIKAVAEQLHFKLSTLLLQGGKVTEAVAWFQKHVKNYKKLVGAPEVTFLHWEWFSRQYLVFAELLERNAEAIPDSHPSQVASSECCLIEWELQPAYYYGVLTFLTIICSLSDAEYARFVIAEGQRFQDLYEIIALFRRSSESFNSLHALRTAAYGNQRMAREYFSAGDWRNAKQLLEGVADLYRREGWVTLLWEALGYLRECSRNLGSLKDFVHCSIEMAALPIFSDSRLEAPDVKREYGPAGPPTLSQRETIQQEIFSVCKGHISDQSIELIKADDQPLILDIDLVSPLRMAFLTSVTFHNQTIKPGETTYITVSILSQLPHPVEIDQLEIQFNQSNCNFKIVSGEQEFYVVPKPETRDVRIESTPSLIVTNNNWLRMAFEIGSELLALWYTYILHGLGQSGKLECMSVIVMIGRHLTLCCRAESPASLEGLPLWKFENVMENFPTKDPVLSFSGQKYIQVEEPDPLVDLTLSAPSPALVGENFIVPVFVVSKGHAIHSAELKINLVDARGGGMLMSPRDTESFSLDSHHVELLSVSGVNDDSSTSSDDIRKIQQSFGVVSVPFIDIGQAWSCQLTIKWNSPKSIMLYVSLGYVPVPTETNFLRVNVHRSLQIEGKIPFTIAHRFMMPFRREPLLLTKIKASTPADQKMQLPVDETSILIVSARNCSEIPLRLISVSIEPGDNPVAECSCTIMQSGSASTGPVVIVPGEEFKQVFAVIPQVDSPNLDIGEILVKWVRVSDLKQNENSVVITKQFLPRVFVEKPLLVASLDCPAHAVLGVPFSFFVKVQNKTSLLQEIKYSVGDSQSFVFTGPHSNSSFILPKSELVISYKLVPVASGLQNLPSVSLISVRYSTRMDPSLAATAVFVYPADPRFHFGKNSKLLSASGELENLDFKLVQGVSD</sequence>
<dbReference type="PANTHER" id="PTHR14374">
    <property type="entry name" value="FOIE GRAS"/>
    <property type="match status" value="1"/>
</dbReference>
<feature type="compositionally biased region" description="Basic and acidic residues" evidence="1">
    <location>
        <begin position="7"/>
        <end position="20"/>
    </location>
</feature>
<dbReference type="STRING" id="1088818.A0A2I0AXX8"/>
<dbReference type="EMBL" id="KZ451939">
    <property type="protein sequence ID" value="PKA60386.1"/>
    <property type="molecule type" value="Genomic_DNA"/>
</dbReference>
<feature type="domain" description="Trafficking protein particle complex subunit 11" evidence="2">
    <location>
        <begin position="398"/>
        <end position="509"/>
    </location>
</feature>
<reference evidence="3 4" key="1">
    <citation type="journal article" date="2017" name="Nature">
        <title>The Apostasia genome and the evolution of orchids.</title>
        <authorList>
            <person name="Zhang G.Q."/>
            <person name="Liu K.W."/>
            <person name="Li Z."/>
            <person name="Lohaus R."/>
            <person name="Hsiao Y.Y."/>
            <person name="Niu S.C."/>
            <person name="Wang J.Y."/>
            <person name="Lin Y.C."/>
            <person name="Xu Q."/>
            <person name="Chen L.J."/>
            <person name="Yoshida K."/>
            <person name="Fujiwara S."/>
            <person name="Wang Z.W."/>
            <person name="Zhang Y.Q."/>
            <person name="Mitsuda N."/>
            <person name="Wang M."/>
            <person name="Liu G.H."/>
            <person name="Pecoraro L."/>
            <person name="Huang H.X."/>
            <person name="Xiao X.J."/>
            <person name="Lin M."/>
            <person name="Wu X.Y."/>
            <person name="Wu W.L."/>
            <person name="Chen Y.Y."/>
            <person name="Chang S.B."/>
            <person name="Sakamoto S."/>
            <person name="Ohme-Takagi M."/>
            <person name="Yagi M."/>
            <person name="Zeng S.J."/>
            <person name="Shen C.Y."/>
            <person name="Yeh C.M."/>
            <person name="Luo Y.B."/>
            <person name="Tsai W.C."/>
            <person name="Van de Peer Y."/>
            <person name="Liu Z.J."/>
        </authorList>
    </citation>
    <scope>NUCLEOTIDE SEQUENCE [LARGE SCALE GENOMIC DNA]</scope>
    <source>
        <strain evidence="4">cv. Shenzhen</strain>
        <tissue evidence="3">Stem</tissue>
    </source>
</reference>
<dbReference type="OrthoDB" id="6278596at2759"/>
<accession>A0A2I0AXX8</accession>